<name>A0A1V4IP37_9CLOT</name>
<dbReference type="AlphaFoldDB" id="A0A1V4IP37"/>
<dbReference type="Proteomes" id="UP000190080">
    <property type="component" value="Unassembled WGS sequence"/>
</dbReference>
<evidence type="ECO:0000256" key="1">
    <source>
        <dbReference type="ARBA" id="ARBA00022801"/>
    </source>
</evidence>
<dbReference type="Gene3D" id="1.10.530.10">
    <property type="match status" value="1"/>
</dbReference>
<dbReference type="EMBL" id="MZGV01000020">
    <property type="protein sequence ID" value="OPJ61639.1"/>
    <property type="molecule type" value="Genomic_DNA"/>
</dbReference>
<proteinExistence type="predicted"/>
<dbReference type="InterPro" id="IPR002901">
    <property type="entry name" value="MGlyc_endo_b_GlcNAc-like_dom"/>
</dbReference>
<dbReference type="GO" id="GO:0009253">
    <property type="term" value="P:peptidoglycan catabolic process"/>
    <property type="evidence" value="ECO:0007669"/>
    <property type="project" value="InterPro"/>
</dbReference>
<protein>
    <submittedName>
        <fullName evidence="3">Beta-N-acetylglucosaminidase</fullName>
        <ecNumber evidence="3">3.2.1.96</ecNumber>
    </submittedName>
</protein>
<accession>A0A1V4IP37</accession>
<dbReference type="Pfam" id="PF17957">
    <property type="entry name" value="Big_7"/>
    <property type="match status" value="2"/>
</dbReference>
<dbReference type="GO" id="GO:0008745">
    <property type="term" value="F:N-acetylmuramoyl-L-alanine amidase activity"/>
    <property type="evidence" value="ECO:0007669"/>
    <property type="project" value="InterPro"/>
</dbReference>
<evidence type="ECO:0000313" key="4">
    <source>
        <dbReference type="Proteomes" id="UP000190080"/>
    </source>
</evidence>
<dbReference type="RefSeq" id="WP_079424124.1">
    <property type="nucleotide sequence ID" value="NZ_MZGV01000020.1"/>
</dbReference>
<dbReference type="CDD" id="cd02696">
    <property type="entry name" value="MurNAc-LAA"/>
    <property type="match status" value="1"/>
</dbReference>
<dbReference type="Pfam" id="PF01832">
    <property type="entry name" value="Glucosaminidase"/>
    <property type="match status" value="1"/>
</dbReference>
<evidence type="ECO:0000259" key="2">
    <source>
        <dbReference type="SMART" id="SM00047"/>
    </source>
</evidence>
<gene>
    <name evidence="3" type="primary">lytD_2</name>
    <name evidence="3" type="ORF">CLORY_21390</name>
</gene>
<keyword evidence="1 3" id="KW-0378">Hydrolase</keyword>
<evidence type="ECO:0000313" key="3">
    <source>
        <dbReference type="EMBL" id="OPJ61639.1"/>
    </source>
</evidence>
<dbReference type="PANTHER" id="PTHR30404">
    <property type="entry name" value="N-ACETYLMURAMOYL-L-ALANINE AMIDASE"/>
    <property type="match status" value="1"/>
</dbReference>
<keyword evidence="3" id="KW-0326">Glycosidase</keyword>
<reference evidence="3 4" key="1">
    <citation type="submission" date="2017-03" db="EMBL/GenBank/DDBJ databases">
        <title>Genome sequence of Clostridium oryzae DSM 28571.</title>
        <authorList>
            <person name="Poehlein A."/>
            <person name="Daniel R."/>
        </authorList>
    </citation>
    <scope>NUCLEOTIDE SEQUENCE [LARGE SCALE GENOMIC DNA]</scope>
    <source>
        <strain evidence="3 4">DSM 28571</strain>
    </source>
</reference>
<dbReference type="InterPro" id="IPR002508">
    <property type="entry name" value="MurNAc-LAA_cat"/>
</dbReference>
<dbReference type="GO" id="GO:0004040">
    <property type="term" value="F:amidase activity"/>
    <property type="evidence" value="ECO:0007669"/>
    <property type="project" value="InterPro"/>
</dbReference>
<dbReference type="Gene3D" id="3.40.630.40">
    <property type="entry name" value="Zn-dependent exopeptidases"/>
    <property type="match status" value="1"/>
</dbReference>
<dbReference type="GO" id="GO:0033925">
    <property type="term" value="F:mannosyl-glycoprotein endo-beta-N-acetylglucosaminidase activity"/>
    <property type="evidence" value="ECO:0007669"/>
    <property type="project" value="UniProtKB-EC"/>
</dbReference>
<dbReference type="OrthoDB" id="9763643at2"/>
<comment type="caution">
    <text evidence="3">The sequence shown here is derived from an EMBL/GenBank/DDBJ whole genome shotgun (WGS) entry which is preliminary data.</text>
</comment>
<dbReference type="GO" id="GO:0030288">
    <property type="term" value="C:outer membrane-bounded periplasmic space"/>
    <property type="evidence" value="ECO:0007669"/>
    <property type="project" value="TreeGrafter"/>
</dbReference>
<feature type="domain" description="Mannosyl-glycoprotein endo-beta-N-acetylglucosamidase-like" evidence="2">
    <location>
        <begin position="434"/>
        <end position="583"/>
    </location>
</feature>
<dbReference type="SUPFAM" id="SSF53187">
    <property type="entry name" value="Zn-dependent exopeptidases"/>
    <property type="match status" value="1"/>
</dbReference>
<dbReference type="Gene3D" id="2.60.40.10">
    <property type="entry name" value="Immunoglobulins"/>
    <property type="match status" value="3"/>
</dbReference>
<dbReference type="STRING" id="1450648.CLORY_21390"/>
<dbReference type="EC" id="3.2.1.96" evidence="3"/>
<keyword evidence="4" id="KW-1185">Reference proteome</keyword>
<dbReference type="InterPro" id="IPR013783">
    <property type="entry name" value="Ig-like_fold"/>
</dbReference>
<dbReference type="InterPro" id="IPR050695">
    <property type="entry name" value="N-acetylmuramoyl_amidase_3"/>
</dbReference>
<dbReference type="SMART" id="SM00047">
    <property type="entry name" value="LYZ2"/>
    <property type="match status" value="1"/>
</dbReference>
<organism evidence="3 4">
    <name type="scientific">Clostridium oryzae</name>
    <dbReference type="NCBI Taxonomy" id="1450648"/>
    <lineage>
        <taxon>Bacteria</taxon>
        <taxon>Bacillati</taxon>
        <taxon>Bacillota</taxon>
        <taxon>Clostridia</taxon>
        <taxon>Eubacteriales</taxon>
        <taxon>Clostridiaceae</taxon>
        <taxon>Clostridium</taxon>
    </lineage>
</organism>
<sequence>MRKYFRFLILFVTLLYMCMVNVNNVQAASLPMRMYLDSVKSNMKVHGSTLTVKGWALSSNGISKVKIYMDGNYKGKATYGKIRNDVKKVYTKYKNADKSGYTYTLPLSSYKSGKHKIVVQAVDKKNKTYSIVRYFTVIKSIPIGGIEKPKSNSKVSDSKFTVSGWAISKFGIKNIKVYLDDKYKKSASTSITRKDIAKKYSSYSLKYAAKSGYSCSIDTYTTAPGKHTLKIIITGNDGGTKTYKKTIYISKKSSVMSIESPKASQTFNGSIAKITGWALNDSGVREVQVSVSGKYQGKASIGISRTDVGKKYKGYRYGDKSGFSYSLKIGSLSIGKHKITVKVLGYDGTSQSKSVTIAKKSVTAKKSYDTTLRNFVDKEYNKGGNVYGNTSTAATRSQIKYYMSPGNFSGSTSGKFMFLKLSYVSGISVYDLNTILKGKGVLSGKGEAFLEGGKKYNVNPIYLVSHAFLETGYGTSQLSNGSLKVNGKKTYNMYGIGATDGKANKAGSERAYKEGWFTVDKAIIGGAKFIGANYINNKSTPQDTLYKMRWNYYNMAHQYATDVRWASNQVGNIKKLVDMTSKSAFAYEIPKYKTAKTPVVTLDPAYGGTETGASANGLVEKNVTKDVAAMVGSILKKQSVKVIYTRTNDKTVSSEDRITISNNAGADYFVSLQAHDKYTYYYPSSTNKLGNAIAEAINAVINELKVSTNLTKSNKTIATLAKTTSTSVIVNVGNIKKSKQASSLKSSDYKKKLAQQIANQILDFVY</sequence>
<dbReference type="Pfam" id="PF01520">
    <property type="entry name" value="Amidase_3"/>
    <property type="match status" value="1"/>
</dbReference>
<dbReference type="PANTHER" id="PTHR30404:SF0">
    <property type="entry name" value="N-ACETYLMURAMOYL-L-ALANINE AMIDASE AMIC"/>
    <property type="match status" value="1"/>
</dbReference>